<proteinExistence type="predicted"/>
<accession>A0A0F8WPT3</accession>
<feature type="non-terminal residue" evidence="2">
    <location>
        <position position="1"/>
    </location>
</feature>
<protein>
    <submittedName>
        <fullName evidence="2">Uncharacterized protein</fullName>
    </submittedName>
</protein>
<gene>
    <name evidence="2" type="ORF">LCGC14_3039870</name>
</gene>
<dbReference type="AlphaFoldDB" id="A0A0F8WPT3"/>
<comment type="caution">
    <text evidence="2">The sequence shown here is derived from an EMBL/GenBank/DDBJ whole genome shotgun (WGS) entry which is preliminary data.</text>
</comment>
<evidence type="ECO:0000256" key="1">
    <source>
        <dbReference type="SAM" id="MobiDB-lite"/>
    </source>
</evidence>
<name>A0A0F8WPT3_9ZZZZ</name>
<feature type="compositionally biased region" description="Basic and acidic residues" evidence="1">
    <location>
        <begin position="94"/>
        <end position="110"/>
    </location>
</feature>
<feature type="region of interest" description="Disordered" evidence="1">
    <location>
        <begin position="91"/>
        <end position="110"/>
    </location>
</feature>
<evidence type="ECO:0000313" key="2">
    <source>
        <dbReference type="EMBL" id="KKK58892.1"/>
    </source>
</evidence>
<sequence>QTLNPKTDRWNKPKKSTYSAVVVMGKQENGHIKHAYGISKGWSDNEAIERVLKAVGEDYPFNENQKEQIRICKAINNTNKHIKVSIVHTTNMSEAEREARDKGQTEQKEKIGKRFAYEYHKLGRTQ</sequence>
<organism evidence="2">
    <name type="scientific">marine sediment metagenome</name>
    <dbReference type="NCBI Taxonomy" id="412755"/>
    <lineage>
        <taxon>unclassified sequences</taxon>
        <taxon>metagenomes</taxon>
        <taxon>ecological metagenomes</taxon>
    </lineage>
</organism>
<reference evidence="2" key="1">
    <citation type="journal article" date="2015" name="Nature">
        <title>Complex archaea that bridge the gap between prokaryotes and eukaryotes.</title>
        <authorList>
            <person name="Spang A."/>
            <person name="Saw J.H."/>
            <person name="Jorgensen S.L."/>
            <person name="Zaremba-Niedzwiedzka K."/>
            <person name="Martijn J."/>
            <person name="Lind A.E."/>
            <person name="van Eijk R."/>
            <person name="Schleper C."/>
            <person name="Guy L."/>
            <person name="Ettema T.J."/>
        </authorList>
    </citation>
    <scope>NUCLEOTIDE SEQUENCE</scope>
</reference>
<dbReference type="EMBL" id="LAZR01063749">
    <property type="protein sequence ID" value="KKK58892.1"/>
    <property type="molecule type" value="Genomic_DNA"/>
</dbReference>